<dbReference type="SUPFAM" id="SSF89796">
    <property type="entry name" value="CoA-transferase family III (CaiB/BaiF)"/>
    <property type="match status" value="1"/>
</dbReference>
<proteinExistence type="predicted"/>
<evidence type="ECO:0000313" key="2">
    <source>
        <dbReference type="EMBL" id="ABD07476.1"/>
    </source>
</evidence>
<dbReference type="InterPro" id="IPR044855">
    <property type="entry name" value="CoA-Trfase_III_dom3_sf"/>
</dbReference>
<dbReference type="Pfam" id="PF02515">
    <property type="entry name" value="CoA_transf_3"/>
    <property type="match status" value="1"/>
</dbReference>
<dbReference type="AlphaFoldDB" id="Q2IWD4"/>
<protein>
    <submittedName>
        <fullName evidence="2">L-carnitine dehydratase/bile acid-inducible protein F</fullName>
    </submittedName>
</protein>
<organism evidence="2 3">
    <name type="scientific">Rhodopseudomonas palustris (strain HaA2)</name>
    <dbReference type="NCBI Taxonomy" id="316058"/>
    <lineage>
        <taxon>Bacteria</taxon>
        <taxon>Pseudomonadati</taxon>
        <taxon>Pseudomonadota</taxon>
        <taxon>Alphaproteobacteria</taxon>
        <taxon>Hyphomicrobiales</taxon>
        <taxon>Nitrobacteraceae</taxon>
        <taxon>Rhodopseudomonas</taxon>
    </lineage>
</organism>
<dbReference type="InterPro" id="IPR003673">
    <property type="entry name" value="CoA-Trfase_fam_III"/>
</dbReference>
<dbReference type="Proteomes" id="UP000008809">
    <property type="component" value="Chromosome"/>
</dbReference>
<dbReference type="HOGENOM" id="CLU_033975_0_0_5"/>
<dbReference type="KEGG" id="rpb:RPB_2774"/>
<dbReference type="Gene3D" id="3.40.50.10540">
    <property type="entry name" value="Crotonobetainyl-coa:carnitine coa-transferase, domain 1"/>
    <property type="match status" value="1"/>
</dbReference>
<name>Q2IWD4_RHOP2</name>
<sequence>MGGPLAGLKVIEIAQAIAGPMAGMILGDMGADVIKIEKHDGGDDARHWGPPFIDGDSLLFHTFNRNKRSVTLDIKNPDDVAKLKDLVKDADILIQNLRSGVVADCGIGPDVMCAINPRLIYCSVWAFGKTGPLSREPGFDPLLQAYGGVMSLTGSEGDPPTFCAPAINDRATAQWCVIGALAALQQRHVTGKGGVVDTSLFDTAVAWVDIQLNNFLLDGEAPTRHGTASATLAPYQVFETADRPIVIAAGNDRLFAKCAEVLGHPEWITDERFARVQDRSAHRVELIALMQPVLTTRSAAEWLSALKRAGVPVSPVNDIPELAATEQLASADMLRTMPGSRLKVAGLPIMFDGERPHPVQNTPKLGAHNAEVLVDRADAAE</sequence>
<keyword evidence="3" id="KW-1185">Reference proteome</keyword>
<keyword evidence="1" id="KW-0808">Transferase</keyword>
<reference evidence="2 3" key="1">
    <citation type="submission" date="2006-01" db="EMBL/GenBank/DDBJ databases">
        <title>Complete sequence of Rhodopseudomonas palustris HaA2.</title>
        <authorList>
            <consortium name="US DOE Joint Genome Institute"/>
            <person name="Copeland A."/>
            <person name="Lucas S."/>
            <person name="Lapidus A."/>
            <person name="Barry K."/>
            <person name="Detter J.C."/>
            <person name="Glavina T."/>
            <person name="Hammon N."/>
            <person name="Israni S."/>
            <person name="Pitluck S."/>
            <person name="Chain P."/>
            <person name="Malfatti S."/>
            <person name="Shin M."/>
            <person name="Vergez L."/>
            <person name="Schmutz J."/>
            <person name="Larimer F."/>
            <person name="Land M."/>
            <person name="Hauser L."/>
            <person name="Pelletier D.A."/>
            <person name="Kyrpides N."/>
            <person name="Anderson I."/>
            <person name="Oda Y."/>
            <person name="Harwood C.S."/>
            <person name="Richardson P."/>
        </authorList>
    </citation>
    <scope>NUCLEOTIDE SEQUENCE [LARGE SCALE GENOMIC DNA]</scope>
    <source>
        <strain evidence="2 3">HaA2</strain>
    </source>
</reference>
<dbReference type="RefSeq" id="WP_011441661.1">
    <property type="nucleotide sequence ID" value="NC_007778.1"/>
</dbReference>
<dbReference type="EMBL" id="CP000250">
    <property type="protein sequence ID" value="ABD07476.1"/>
    <property type="molecule type" value="Genomic_DNA"/>
</dbReference>
<evidence type="ECO:0000256" key="1">
    <source>
        <dbReference type="ARBA" id="ARBA00022679"/>
    </source>
</evidence>
<dbReference type="InterPro" id="IPR023606">
    <property type="entry name" value="CoA-Trfase_III_dom_1_sf"/>
</dbReference>
<accession>Q2IWD4</accession>
<dbReference type="STRING" id="316058.RPB_2774"/>
<evidence type="ECO:0000313" key="3">
    <source>
        <dbReference type="Proteomes" id="UP000008809"/>
    </source>
</evidence>
<dbReference type="eggNOG" id="COG1804">
    <property type="taxonomic scope" value="Bacteria"/>
</dbReference>
<dbReference type="GO" id="GO:0008410">
    <property type="term" value="F:CoA-transferase activity"/>
    <property type="evidence" value="ECO:0007669"/>
    <property type="project" value="TreeGrafter"/>
</dbReference>
<dbReference type="PANTHER" id="PTHR48207">
    <property type="entry name" value="SUCCINATE--HYDROXYMETHYLGLUTARATE COA-TRANSFERASE"/>
    <property type="match status" value="1"/>
</dbReference>
<gene>
    <name evidence="2" type="ordered locus">RPB_2774</name>
</gene>
<dbReference type="Gene3D" id="3.30.1540.10">
    <property type="entry name" value="formyl-coa transferase, domain 3"/>
    <property type="match status" value="1"/>
</dbReference>
<dbReference type="OrthoDB" id="9806585at2"/>
<dbReference type="InterPro" id="IPR050483">
    <property type="entry name" value="CoA-transferase_III_domain"/>
</dbReference>
<dbReference type="PANTHER" id="PTHR48207:SF4">
    <property type="entry name" value="BLL6097 PROTEIN"/>
    <property type="match status" value="1"/>
</dbReference>